<dbReference type="GO" id="GO:0016757">
    <property type="term" value="F:glycosyltransferase activity"/>
    <property type="evidence" value="ECO:0007669"/>
    <property type="project" value="InterPro"/>
</dbReference>
<dbReference type="AlphaFoldDB" id="A0A0G0SQR1"/>
<dbReference type="EMBL" id="LBZA01000001">
    <property type="protein sequence ID" value="KKR64756.1"/>
    <property type="molecule type" value="Genomic_DNA"/>
</dbReference>
<dbReference type="CDD" id="cd03809">
    <property type="entry name" value="GT4_MtfB-like"/>
    <property type="match status" value="1"/>
</dbReference>
<reference evidence="3 4" key="1">
    <citation type="journal article" date="2015" name="Nature">
        <title>rRNA introns, odd ribosomes, and small enigmatic genomes across a large radiation of phyla.</title>
        <authorList>
            <person name="Brown C.T."/>
            <person name="Hug L.A."/>
            <person name="Thomas B.C."/>
            <person name="Sharon I."/>
            <person name="Castelle C.J."/>
            <person name="Singh A."/>
            <person name="Wilkins M.J."/>
            <person name="Williams K.H."/>
            <person name="Banfield J.F."/>
        </authorList>
    </citation>
    <scope>NUCLEOTIDE SEQUENCE [LARGE SCALE GENOMIC DNA]</scope>
</reference>
<dbReference type="SUPFAM" id="SSF53756">
    <property type="entry name" value="UDP-Glycosyltransferase/glycogen phosphorylase"/>
    <property type="match status" value="1"/>
</dbReference>
<evidence type="ECO:0000259" key="2">
    <source>
        <dbReference type="Pfam" id="PF00534"/>
    </source>
</evidence>
<protein>
    <submittedName>
        <fullName evidence="3">Glycosyl transferase group 1</fullName>
    </submittedName>
</protein>
<evidence type="ECO:0000313" key="3">
    <source>
        <dbReference type="EMBL" id="KKR64756.1"/>
    </source>
</evidence>
<organism evidence="3 4">
    <name type="scientific">Candidatus Woesebacteria bacterium GW2011_GWA1_40_43</name>
    <dbReference type="NCBI Taxonomy" id="1618553"/>
    <lineage>
        <taxon>Bacteria</taxon>
        <taxon>Candidatus Woeseibacteriota</taxon>
    </lineage>
</organism>
<name>A0A0G0SQR1_9BACT</name>
<dbReference type="Pfam" id="PF00534">
    <property type="entry name" value="Glycos_transf_1"/>
    <property type="match status" value="1"/>
</dbReference>
<accession>A0A0G0SQR1</accession>
<dbReference type="PANTHER" id="PTHR46401">
    <property type="entry name" value="GLYCOSYLTRANSFERASE WBBK-RELATED"/>
    <property type="match status" value="1"/>
</dbReference>
<feature type="domain" description="Glycosyl transferase family 1" evidence="2">
    <location>
        <begin position="190"/>
        <end position="341"/>
    </location>
</feature>
<keyword evidence="1 3" id="KW-0808">Transferase</keyword>
<proteinExistence type="predicted"/>
<dbReference type="Gene3D" id="3.40.50.2000">
    <property type="entry name" value="Glycogen Phosphorylase B"/>
    <property type="match status" value="2"/>
</dbReference>
<sequence length="364" mass="41898">MKIGINTLFLIPNKVGGSETYSRGLIKALYEYDKKNEYVIFCNKENYNTFDNKYNRILVPINATNRFVRIVAEQLIFPIYLYLNKIDVVYSLGYTSPFFTTCKAIVNIFDLNWYYHPEDFGFFQKLILKFFVTHSANFADAITTSSFSSKKSIKEKLNIKKPVEVMYMGMPLMNKPISKNSLLKLGVRMPYIFSLTAAYPHKNVLGLLNIFKSIIDRGHKINLVIAGLGWRSENEMKQFIKKNKLNRNVKILSYVDNGTLSALYKYAKLFLFASFYEGFGIPLLECFHFGVPIISSNAFSLKEVLGNGGVSINPHDQKIFVREIEKSLVDKEYLNALKIKSTERVKGFDWEKSVKIFINLLGKI</sequence>
<dbReference type="Proteomes" id="UP000034293">
    <property type="component" value="Unassembled WGS sequence"/>
</dbReference>
<dbReference type="InterPro" id="IPR001296">
    <property type="entry name" value="Glyco_trans_1"/>
</dbReference>
<dbReference type="PANTHER" id="PTHR46401:SF2">
    <property type="entry name" value="GLYCOSYLTRANSFERASE WBBK-RELATED"/>
    <property type="match status" value="1"/>
</dbReference>
<gene>
    <name evidence="3" type="ORF">UU02_C0001G0010</name>
</gene>
<evidence type="ECO:0000313" key="4">
    <source>
        <dbReference type="Proteomes" id="UP000034293"/>
    </source>
</evidence>
<evidence type="ECO:0000256" key="1">
    <source>
        <dbReference type="ARBA" id="ARBA00022679"/>
    </source>
</evidence>
<comment type="caution">
    <text evidence="3">The sequence shown here is derived from an EMBL/GenBank/DDBJ whole genome shotgun (WGS) entry which is preliminary data.</text>
</comment>